<name>X0SFZ3_9ZZZZ</name>
<dbReference type="Pfam" id="PF01565">
    <property type="entry name" value="FAD_binding_4"/>
    <property type="match status" value="1"/>
</dbReference>
<dbReference type="InterPro" id="IPR036318">
    <property type="entry name" value="FAD-bd_PCMH-like_sf"/>
</dbReference>
<feature type="non-terminal residue" evidence="4">
    <location>
        <position position="360"/>
    </location>
</feature>
<dbReference type="PANTHER" id="PTHR42934">
    <property type="entry name" value="GLYCOLATE OXIDASE SUBUNIT GLCD"/>
    <property type="match status" value="1"/>
</dbReference>
<dbReference type="InterPro" id="IPR016166">
    <property type="entry name" value="FAD-bd_PCMH"/>
</dbReference>
<evidence type="ECO:0000256" key="2">
    <source>
        <dbReference type="ARBA" id="ARBA00022827"/>
    </source>
</evidence>
<dbReference type="SUPFAM" id="SSF55103">
    <property type="entry name" value="FAD-linked oxidases, C-terminal domain"/>
    <property type="match status" value="1"/>
</dbReference>
<keyword evidence="2" id="KW-0274">FAD</keyword>
<evidence type="ECO:0000259" key="3">
    <source>
        <dbReference type="PROSITE" id="PS51387"/>
    </source>
</evidence>
<evidence type="ECO:0000256" key="1">
    <source>
        <dbReference type="ARBA" id="ARBA00022630"/>
    </source>
</evidence>
<protein>
    <recommendedName>
        <fullName evidence="3">FAD-binding PCMH-type domain-containing protein</fullName>
    </recommendedName>
</protein>
<dbReference type="GO" id="GO:0003824">
    <property type="term" value="F:catalytic activity"/>
    <property type="evidence" value="ECO:0007669"/>
    <property type="project" value="InterPro"/>
</dbReference>
<dbReference type="GO" id="GO:0071949">
    <property type="term" value="F:FAD binding"/>
    <property type="evidence" value="ECO:0007669"/>
    <property type="project" value="InterPro"/>
</dbReference>
<dbReference type="PROSITE" id="PS51387">
    <property type="entry name" value="FAD_PCMH"/>
    <property type="match status" value="1"/>
</dbReference>
<dbReference type="AlphaFoldDB" id="X0SFZ3"/>
<reference evidence="4" key="1">
    <citation type="journal article" date="2014" name="Front. Microbiol.">
        <title>High frequency of phylogenetically diverse reductive dehalogenase-homologous genes in deep subseafloor sedimentary metagenomes.</title>
        <authorList>
            <person name="Kawai M."/>
            <person name="Futagami T."/>
            <person name="Toyoda A."/>
            <person name="Takaki Y."/>
            <person name="Nishi S."/>
            <person name="Hori S."/>
            <person name="Arai W."/>
            <person name="Tsubouchi T."/>
            <person name="Morono Y."/>
            <person name="Uchiyama I."/>
            <person name="Ito T."/>
            <person name="Fujiyama A."/>
            <person name="Inagaki F."/>
            <person name="Takami H."/>
        </authorList>
    </citation>
    <scope>NUCLEOTIDE SEQUENCE</scope>
    <source>
        <strain evidence="4">Expedition CK06-06</strain>
    </source>
</reference>
<dbReference type="InterPro" id="IPR016169">
    <property type="entry name" value="FAD-bd_PCMH_sub2"/>
</dbReference>
<sequence>MLSDELISNLRRIVGPSQVSVSRAETELYSYDASLAKGRPGVVVFPGNTGEAARIVKIVRQADIPFVPRGFGTNLSGGTVLVSGGVVICLSRLNRIIDISPQRRCAVLQPGVTNLELQDALAPLGFFYAPDPASQKVATLGGNVGENSGGPRCLKYGVTTNHVLGMEVILASGEVVRIGGAAYDPPGYDLRGVMVGSEGTMGIVTEVTVNILPLPEAIITLLVIYDDIAAAARSVTDIISAGIVPTTLEMMDAPIIKAVEDSYACGYPRDAAAVLIIEVEGLPVGLQDQVVQIRELCRKNQCRDIHEAKDDSERNRLWEGRRGAFGAVARIAPNYLVNDCTVPRTKLPEALSRVAEIVKK</sequence>
<dbReference type="InterPro" id="IPR051914">
    <property type="entry name" value="FAD-linked_OxidoTrans_Type4"/>
</dbReference>
<dbReference type="SUPFAM" id="SSF56176">
    <property type="entry name" value="FAD-binding/transporter-associated domain-like"/>
    <property type="match status" value="1"/>
</dbReference>
<dbReference type="Pfam" id="PF02913">
    <property type="entry name" value="FAD-oxidase_C"/>
    <property type="match status" value="1"/>
</dbReference>
<comment type="caution">
    <text evidence="4">The sequence shown here is derived from an EMBL/GenBank/DDBJ whole genome shotgun (WGS) entry which is preliminary data.</text>
</comment>
<dbReference type="InterPro" id="IPR004113">
    <property type="entry name" value="FAD-bd_oxidored_4_C"/>
</dbReference>
<feature type="domain" description="FAD-binding PCMH-type" evidence="3">
    <location>
        <begin position="36"/>
        <end position="214"/>
    </location>
</feature>
<organism evidence="4">
    <name type="scientific">marine sediment metagenome</name>
    <dbReference type="NCBI Taxonomy" id="412755"/>
    <lineage>
        <taxon>unclassified sequences</taxon>
        <taxon>metagenomes</taxon>
        <taxon>ecological metagenomes</taxon>
    </lineage>
</organism>
<dbReference type="EMBL" id="BARS01005476">
    <property type="protein sequence ID" value="GAF74026.1"/>
    <property type="molecule type" value="Genomic_DNA"/>
</dbReference>
<evidence type="ECO:0000313" key="4">
    <source>
        <dbReference type="EMBL" id="GAF74026.1"/>
    </source>
</evidence>
<dbReference type="InterPro" id="IPR016164">
    <property type="entry name" value="FAD-linked_Oxase-like_C"/>
</dbReference>
<dbReference type="PANTHER" id="PTHR42934:SF1">
    <property type="entry name" value="GLYCOLATE OXIDASE SUBUNIT GLCD"/>
    <property type="match status" value="1"/>
</dbReference>
<proteinExistence type="predicted"/>
<gene>
    <name evidence="4" type="ORF">S01H1_10747</name>
</gene>
<dbReference type="Gene3D" id="3.30.465.10">
    <property type="match status" value="1"/>
</dbReference>
<keyword evidence="1" id="KW-0285">Flavoprotein</keyword>
<dbReference type="InterPro" id="IPR006094">
    <property type="entry name" value="Oxid_FAD_bind_N"/>
</dbReference>
<accession>X0SFZ3</accession>